<organism evidence="3 5">
    <name type="scientific">Listeria monocytogenes</name>
    <dbReference type="NCBI Taxonomy" id="1639"/>
    <lineage>
        <taxon>Bacteria</taxon>
        <taxon>Bacillati</taxon>
        <taxon>Bacillota</taxon>
        <taxon>Bacilli</taxon>
        <taxon>Bacillales</taxon>
        <taxon>Listeriaceae</taxon>
        <taxon>Listeria</taxon>
    </lineage>
</organism>
<feature type="region of interest" description="Disordered" evidence="1">
    <location>
        <begin position="1"/>
        <end position="20"/>
    </location>
</feature>
<name>A0A9P1T5T1_LISMN</name>
<evidence type="ECO:0000313" key="3">
    <source>
        <dbReference type="EMBL" id="EAC5948187.1"/>
    </source>
</evidence>
<evidence type="ECO:0000256" key="1">
    <source>
        <dbReference type="SAM" id="MobiDB-lite"/>
    </source>
</evidence>
<gene>
    <name evidence="3" type="ORF">AP104_02205</name>
    <name evidence="2" type="ORF">B4X68_06040</name>
</gene>
<comment type="caution">
    <text evidence="3">The sequence shown here is derived from an EMBL/GenBank/DDBJ whole genome shotgun (WGS) entry which is preliminary data.</text>
</comment>
<sequence>SGTSDSELVLNKNKKVEDDK</sequence>
<evidence type="ECO:0000313" key="4">
    <source>
        <dbReference type="Proteomes" id="UP000356407"/>
    </source>
</evidence>
<feature type="non-terminal residue" evidence="3">
    <location>
        <position position="1"/>
    </location>
</feature>
<dbReference type="EMBL" id="AAAICE010000003">
    <property type="protein sequence ID" value="EAC3881577.1"/>
    <property type="molecule type" value="Genomic_DNA"/>
</dbReference>
<dbReference type="AlphaFoldDB" id="A0A9P1T5T1"/>
<reference evidence="3 5" key="1">
    <citation type="submission" date="2018-06" db="EMBL/GenBank/DDBJ databases">
        <authorList>
            <consortium name="GenomeTrakr: Next Generation Sequencing Network for Food Pathogen Tracability"/>
        </authorList>
    </citation>
    <scope>NUCLEOTIDE SEQUENCE [LARGE SCALE GENOMIC DNA]</scope>
    <source>
        <strain evidence="2 4">CFSAN060999</strain>
        <strain evidence="3 5">FDA00009539</strain>
    </source>
</reference>
<proteinExistence type="predicted"/>
<evidence type="ECO:0000313" key="2">
    <source>
        <dbReference type="EMBL" id="EAC3881577.1"/>
    </source>
</evidence>
<accession>A0A9P1T5T1</accession>
<evidence type="ECO:0000313" key="5">
    <source>
        <dbReference type="Proteomes" id="UP000378540"/>
    </source>
</evidence>
<dbReference type="EMBL" id="AAAJCR010000001">
    <property type="protein sequence ID" value="EAC5948187.1"/>
    <property type="molecule type" value="Genomic_DNA"/>
</dbReference>
<dbReference type="Proteomes" id="UP000356407">
    <property type="component" value="Unassembled WGS sequence"/>
</dbReference>
<dbReference type="Proteomes" id="UP000378540">
    <property type="component" value="Unassembled WGS sequence"/>
</dbReference>
<protein>
    <submittedName>
        <fullName evidence="3">Phage holin</fullName>
    </submittedName>
</protein>